<name>A0A3D9L987_9MICC</name>
<keyword evidence="5" id="KW-0808">Transferase</keyword>
<keyword evidence="8" id="KW-0784">Thiamine biosynthesis</keyword>
<keyword evidence="6" id="KW-0479">Metal-binding</keyword>
<dbReference type="InterPro" id="IPR015168">
    <property type="entry name" value="SsuA/THI5"/>
</dbReference>
<dbReference type="EMBL" id="QREH01000001">
    <property type="protein sequence ID" value="REE02929.1"/>
    <property type="molecule type" value="Genomic_DNA"/>
</dbReference>
<evidence type="ECO:0000256" key="3">
    <source>
        <dbReference type="ARBA" id="ARBA00009406"/>
    </source>
</evidence>
<evidence type="ECO:0000256" key="1">
    <source>
        <dbReference type="ARBA" id="ARBA00003469"/>
    </source>
</evidence>
<comment type="pathway">
    <text evidence="2">Cofactor biosynthesis; thiamine diphosphate biosynthesis.</text>
</comment>
<evidence type="ECO:0000313" key="14">
    <source>
        <dbReference type="Proteomes" id="UP000256727"/>
    </source>
</evidence>
<evidence type="ECO:0000256" key="2">
    <source>
        <dbReference type="ARBA" id="ARBA00004948"/>
    </source>
</evidence>
<organism evidence="13 14">
    <name type="scientific">Citricoccus muralis</name>
    <dbReference type="NCBI Taxonomy" id="169134"/>
    <lineage>
        <taxon>Bacteria</taxon>
        <taxon>Bacillati</taxon>
        <taxon>Actinomycetota</taxon>
        <taxon>Actinomycetes</taxon>
        <taxon>Micrococcales</taxon>
        <taxon>Micrococcaceae</taxon>
        <taxon>Citricoccus</taxon>
    </lineage>
</organism>
<dbReference type="InterPro" id="IPR027939">
    <property type="entry name" value="NMT1/THI5"/>
</dbReference>
<evidence type="ECO:0000256" key="8">
    <source>
        <dbReference type="ARBA" id="ARBA00022977"/>
    </source>
</evidence>
<accession>A0A3D9L987</accession>
<evidence type="ECO:0000259" key="12">
    <source>
        <dbReference type="Pfam" id="PF09084"/>
    </source>
</evidence>
<evidence type="ECO:0000256" key="10">
    <source>
        <dbReference type="ARBA" id="ARBA00033171"/>
    </source>
</evidence>
<evidence type="ECO:0000256" key="11">
    <source>
        <dbReference type="ARBA" id="ARBA00048179"/>
    </source>
</evidence>
<comment type="function">
    <text evidence="1">Responsible for the formation of the pyrimidine heterocycle in the thiamine biosynthesis pathway. Catalyzes the formation of hydroxymethylpyrimidine phosphate (HMP-P) from histidine and pyridoxal phosphate (PLP). The protein uses PLP and the active site histidine to form HMP-P, generating an inactive enzyme. The enzyme can only undergo a single turnover, which suggests it is a suicide enzyme.</text>
</comment>
<reference evidence="13 14" key="1">
    <citation type="submission" date="2018-07" db="EMBL/GenBank/DDBJ databases">
        <title>Sequencing the genomes of 1000 actinobacteria strains.</title>
        <authorList>
            <person name="Klenk H.-P."/>
        </authorList>
    </citation>
    <scope>NUCLEOTIDE SEQUENCE [LARGE SCALE GENOMIC DNA]</scope>
    <source>
        <strain evidence="13 14">DSM 14442</strain>
    </source>
</reference>
<dbReference type="GO" id="GO:0016740">
    <property type="term" value="F:transferase activity"/>
    <property type="evidence" value="ECO:0007669"/>
    <property type="project" value="UniProtKB-KW"/>
</dbReference>
<dbReference type="Gene3D" id="3.40.190.10">
    <property type="entry name" value="Periplasmic binding protein-like II"/>
    <property type="match status" value="2"/>
</dbReference>
<dbReference type="PROSITE" id="PS51318">
    <property type="entry name" value="TAT"/>
    <property type="match status" value="1"/>
</dbReference>
<evidence type="ECO:0000256" key="7">
    <source>
        <dbReference type="ARBA" id="ARBA00022898"/>
    </source>
</evidence>
<dbReference type="SUPFAM" id="SSF53850">
    <property type="entry name" value="Periplasmic binding protein-like II"/>
    <property type="match status" value="1"/>
</dbReference>
<keyword evidence="7" id="KW-0663">Pyridoxal phosphate</keyword>
<comment type="subunit">
    <text evidence="4">Homodimer.</text>
</comment>
<dbReference type="PANTHER" id="PTHR31528:SF1">
    <property type="entry name" value="4-AMINO-5-HYDROXYMETHYL-2-METHYLPYRIMIDINE PHOSPHATE SYNTHASE THI11-RELATED"/>
    <property type="match status" value="1"/>
</dbReference>
<gene>
    <name evidence="13" type="ORF">C8E99_0719</name>
</gene>
<dbReference type="PANTHER" id="PTHR31528">
    <property type="entry name" value="4-AMINO-5-HYDROXYMETHYL-2-METHYLPYRIMIDINE PHOSPHATE SYNTHASE THI11-RELATED"/>
    <property type="match status" value="1"/>
</dbReference>
<comment type="similarity">
    <text evidence="3">Belongs to the NMT1/THI5 family.</text>
</comment>
<dbReference type="RefSeq" id="WP_211308976.1">
    <property type="nucleotide sequence ID" value="NZ_QREH01000001.1"/>
</dbReference>
<dbReference type="Proteomes" id="UP000256727">
    <property type="component" value="Unassembled WGS sequence"/>
</dbReference>
<dbReference type="Pfam" id="PF09084">
    <property type="entry name" value="NMT1"/>
    <property type="match status" value="1"/>
</dbReference>
<dbReference type="GO" id="GO:0009228">
    <property type="term" value="P:thiamine biosynthetic process"/>
    <property type="evidence" value="ECO:0007669"/>
    <property type="project" value="UniProtKB-KW"/>
</dbReference>
<comment type="caution">
    <text evidence="13">The sequence shown here is derived from an EMBL/GenBank/DDBJ whole genome shotgun (WGS) entry which is preliminary data.</text>
</comment>
<dbReference type="InterPro" id="IPR006311">
    <property type="entry name" value="TAT_signal"/>
</dbReference>
<evidence type="ECO:0000256" key="4">
    <source>
        <dbReference type="ARBA" id="ARBA00011738"/>
    </source>
</evidence>
<dbReference type="AlphaFoldDB" id="A0A3D9L987"/>
<dbReference type="GO" id="GO:0046872">
    <property type="term" value="F:metal ion binding"/>
    <property type="evidence" value="ECO:0007669"/>
    <property type="project" value="UniProtKB-KW"/>
</dbReference>
<proteinExistence type="inferred from homology"/>
<keyword evidence="9" id="KW-0408">Iron</keyword>
<comment type="catalytic activity">
    <reaction evidence="11">
        <text>N(6)-(pyridoxal phosphate)-L-lysyl-[4-amino-5-hydroxymethyl-2-methylpyrimidine phosphate synthase] + L-histidyl-[4-amino-5-hydroxymethyl-2-methylpyrimidine phosphate synthase] + 2 Fe(3+) + 4 H2O = L-lysyl-[4-amino-5-hydroxymethyl-2-methylpyrimidine phosphate synthase] + (2S)-2-amino-5-hydroxy-4-oxopentanoyl-[4-amino-5-hydroxymethyl-2-methylpyrimidine phosphate synthase] + 4-amino-2-methyl-5-(phosphooxymethyl)pyrimidine + 3-oxopropanoate + 2 Fe(2+) + 2 H(+)</text>
        <dbReference type="Rhea" id="RHEA:65756"/>
        <dbReference type="Rhea" id="RHEA-COMP:16892"/>
        <dbReference type="Rhea" id="RHEA-COMP:16893"/>
        <dbReference type="Rhea" id="RHEA-COMP:16894"/>
        <dbReference type="Rhea" id="RHEA-COMP:16895"/>
        <dbReference type="ChEBI" id="CHEBI:15377"/>
        <dbReference type="ChEBI" id="CHEBI:15378"/>
        <dbReference type="ChEBI" id="CHEBI:29033"/>
        <dbReference type="ChEBI" id="CHEBI:29034"/>
        <dbReference type="ChEBI" id="CHEBI:29969"/>
        <dbReference type="ChEBI" id="CHEBI:29979"/>
        <dbReference type="ChEBI" id="CHEBI:33190"/>
        <dbReference type="ChEBI" id="CHEBI:58354"/>
        <dbReference type="ChEBI" id="CHEBI:143915"/>
        <dbReference type="ChEBI" id="CHEBI:157692"/>
    </reaction>
    <physiologicalReaction direction="left-to-right" evidence="11">
        <dbReference type="Rhea" id="RHEA:65757"/>
    </physiologicalReaction>
</comment>
<evidence type="ECO:0000313" key="13">
    <source>
        <dbReference type="EMBL" id="REE02929.1"/>
    </source>
</evidence>
<evidence type="ECO:0000256" key="6">
    <source>
        <dbReference type="ARBA" id="ARBA00022723"/>
    </source>
</evidence>
<feature type="domain" description="SsuA/THI5-like" evidence="12">
    <location>
        <begin position="67"/>
        <end position="273"/>
    </location>
</feature>
<protein>
    <recommendedName>
        <fullName evidence="10">Thiamine pyrimidine synthase</fullName>
    </recommendedName>
</protein>
<sequence length="357" mass="37278">MSLQSPLVRSQVNRRGFLAGTLGLSALGMTGLLSSCGTASSGAAGGAEGGTAPFTYLSYLPMETLSVAPELLADAGGHFENHGLKVTFQSTKGSPQAIQTLVAGAGPLTRVGAIDLITAAADGQPLVNVGSIVRGSSIRILNSTANPLEKPEDFLGKTIGVPSEGGTSDKSLSLMLHKAGLNPDDVARQVVGLGPGTFELVKRGDIAGYMVSIDQSIVTQQQFAGEAQAFDAGDAVRADSQIYTATQQSLEEHGEHITAYMAAIRDAVQEIVDDESLESVIETMRSKYSFGSLDDDAVATESLSQSRDLWTAKGTQPLLTTDEGYWAEGYEELVAAGMVEAGSDPLEWLDNSYLPAS</sequence>
<evidence type="ECO:0000256" key="9">
    <source>
        <dbReference type="ARBA" id="ARBA00023004"/>
    </source>
</evidence>
<keyword evidence="14" id="KW-1185">Reference proteome</keyword>
<evidence type="ECO:0000256" key="5">
    <source>
        <dbReference type="ARBA" id="ARBA00022679"/>
    </source>
</evidence>